<sequence>TLSPFEKIRESADKKQIWLGTEEMRLPNWLAQSDTVILVLQGWESEFTQILAQSFEISKTPIYQQSHRPIITWAYRRKSGEIKSQAR</sequence>
<dbReference type="EMBL" id="PHFL01000052">
    <property type="protein sequence ID" value="RFM23900.1"/>
    <property type="molecule type" value="Genomic_DNA"/>
</dbReference>
<evidence type="ECO:0000313" key="2">
    <source>
        <dbReference type="Proteomes" id="UP000266389"/>
    </source>
</evidence>
<proteinExistence type="predicted"/>
<dbReference type="AlphaFoldDB" id="A0A395LZE7"/>
<reference evidence="1 2" key="1">
    <citation type="journal article" date="2011" name="ISME J.">
        <title>Community ecology of hot spring cyanobacterial mats: predominant populations and their functional potential.</title>
        <authorList>
            <person name="Klatt C.G."/>
            <person name="Wood J.M."/>
            <person name="Rusch D.B."/>
            <person name="Bateson M.M."/>
            <person name="Hamamura N."/>
            <person name="Heidelberg J.F."/>
            <person name="Grossman A.R."/>
            <person name="Bhaya D."/>
            <person name="Cohan F.M."/>
            <person name="Kuhl M."/>
            <person name="Bryant D.A."/>
            <person name="Ward D.M."/>
        </authorList>
    </citation>
    <scope>NUCLEOTIDE SEQUENCE [LARGE SCALE GENOMIC DNA]</scope>
    <source>
        <strain evidence="1">OS</strain>
    </source>
</reference>
<dbReference type="Proteomes" id="UP000266389">
    <property type="component" value="Unassembled WGS sequence"/>
</dbReference>
<protein>
    <submittedName>
        <fullName evidence="1">Uncharacterized protein</fullName>
    </submittedName>
</protein>
<comment type="caution">
    <text evidence="1">The sequence shown here is derived from an EMBL/GenBank/DDBJ whole genome shotgun (WGS) entry which is preliminary data.</text>
</comment>
<feature type="non-terminal residue" evidence="1">
    <location>
        <position position="1"/>
    </location>
</feature>
<name>A0A395LZE7_9BACT</name>
<accession>A0A395LZE7</accession>
<gene>
    <name evidence="1" type="ORF">D0433_08555</name>
</gene>
<organism evidence="1 2">
    <name type="scientific">Candidatus Thermochlorobacter aerophilus</name>
    <dbReference type="NCBI Taxonomy" id="1868324"/>
    <lineage>
        <taxon>Bacteria</taxon>
        <taxon>Pseudomonadati</taxon>
        <taxon>Chlorobiota</taxon>
        <taxon>Chlorobiia</taxon>
        <taxon>Chlorobiales</taxon>
        <taxon>Candidatus Thermochlorobacteriaceae</taxon>
        <taxon>Candidatus Thermochlorobacter</taxon>
    </lineage>
</organism>
<evidence type="ECO:0000313" key="1">
    <source>
        <dbReference type="EMBL" id="RFM23900.1"/>
    </source>
</evidence>